<dbReference type="GO" id="GO:0004803">
    <property type="term" value="F:transposase activity"/>
    <property type="evidence" value="ECO:0007669"/>
    <property type="project" value="InterPro"/>
</dbReference>
<evidence type="ECO:0000313" key="4">
    <source>
        <dbReference type="Proteomes" id="UP000887013"/>
    </source>
</evidence>
<gene>
    <name evidence="3" type="primary">TV41_05070</name>
    <name evidence="3" type="ORF">NPIL_325061</name>
</gene>
<protein>
    <submittedName>
        <fullName evidence="3">Transposase</fullName>
    </submittedName>
</protein>
<feature type="region of interest" description="Disordered" evidence="1">
    <location>
        <begin position="1066"/>
        <end position="1142"/>
    </location>
</feature>
<dbReference type="GO" id="GO:0003677">
    <property type="term" value="F:DNA binding"/>
    <property type="evidence" value="ECO:0007669"/>
    <property type="project" value="InterPro"/>
</dbReference>
<feature type="compositionally biased region" description="Low complexity" evidence="1">
    <location>
        <begin position="1107"/>
        <end position="1123"/>
    </location>
</feature>
<feature type="compositionally biased region" description="Basic and acidic residues" evidence="1">
    <location>
        <begin position="364"/>
        <end position="390"/>
    </location>
</feature>
<feature type="compositionally biased region" description="Polar residues" evidence="1">
    <location>
        <begin position="343"/>
        <end position="352"/>
    </location>
</feature>
<dbReference type="PANTHER" id="PTHR30007">
    <property type="entry name" value="PHP DOMAIN PROTEIN"/>
    <property type="match status" value="1"/>
</dbReference>
<evidence type="ECO:0000256" key="1">
    <source>
        <dbReference type="SAM" id="MobiDB-lite"/>
    </source>
</evidence>
<dbReference type="EMBL" id="BMAW01097238">
    <property type="protein sequence ID" value="GFS78659.1"/>
    <property type="molecule type" value="Genomic_DNA"/>
</dbReference>
<keyword evidence="4" id="KW-1185">Reference proteome</keyword>
<dbReference type="GO" id="GO:0006313">
    <property type="term" value="P:DNA transposition"/>
    <property type="evidence" value="ECO:0007669"/>
    <property type="project" value="InterPro"/>
</dbReference>
<dbReference type="InterPro" id="IPR002559">
    <property type="entry name" value="Transposase_11"/>
</dbReference>
<dbReference type="Pfam" id="PF01609">
    <property type="entry name" value="DDE_Tnp_1"/>
    <property type="match status" value="1"/>
</dbReference>
<dbReference type="NCBIfam" id="NF033580">
    <property type="entry name" value="transpos_IS5_3"/>
    <property type="match status" value="1"/>
</dbReference>
<feature type="compositionally biased region" description="Polar residues" evidence="1">
    <location>
        <begin position="465"/>
        <end position="495"/>
    </location>
</feature>
<dbReference type="OrthoDB" id="10447378at2759"/>
<reference evidence="3" key="1">
    <citation type="submission" date="2020-08" db="EMBL/GenBank/DDBJ databases">
        <title>Multicomponent nature underlies the extraordinary mechanical properties of spider dragline silk.</title>
        <authorList>
            <person name="Kono N."/>
            <person name="Nakamura H."/>
            <person name="Mori M."/>
            <person name="Yoshida Y."/>
            <person name="Ohtoshi R."/>
            <person name="Malay A.D."/>
            <person name="Moran D.A.P."/>
            <person name="Tomita M."/>
            <person name="Numata K."/>
            <person name="Arakawa K."/>
        </authorList>
    </citation>
    <scope>NUCLEOTIDE SEQUENCE</scope>
</reference>
<feature type="compositionally biased region" description="Polar residues" evidence="1">
    <location>
        <begin position="1133"/>
        <end position="1142"/>
    </location>
</feature>
<feature type="region of interest" description="Disordered" evidence="1">
    <location>
        <begin position="327"/>
        <end position="431"/>
    </location>
</feature>
<sequence length="1142" mass="128300">MEEVAREWIKGTVQTGAIGSPYLYCIAFSDEYLKRKYDSETFEVLKGMYIQEFNSRLRECGLKGSDFYEYKDDMLYVKNVSDKVIKSVTEYVKGRVALDFRTPGSVESKVENCKNVLSELILEATGKFVDGSIHKRFKRWCERDVWKKLLEYTKQEPDLEVAIIDGTIIRAHPCSSGYTKNSKNQEALGRSKGGFTTKIHALVDALGNPLKFTLTPGQRNEITQAQVLTESIYNSTVVADKGYDSNAFVTSLEDKGCTVVIPPKRNRKVQRYYDEHIYKERHLIECFFEPRDASKINGVFNKEIPNVDDNFISDIRGKTANPQFANFDLENFKRRGSSRSSSTVTSPFNSPTHAEPPRTPPEQTGHRLFEYKENRDSGIGESPPRPEDSVAHSLSGDPRSLFEQPQAQRSPTRSQGDALKGSPRRGSETEKGMGLLQGLHNSVSLAVAGPSARMSSIVVNPGISGPSSSLQSVGAAQNRSLPQGTSGNEWTSSLPFTEPKQKLSLWPQGGHSSRTSASFQPINPWSSPAPSAEFSSWNKSGSASTSQPIGCLSPLILSGGPRLWPPTQLSSSGPTRFSSRGSRLQPYVRPPSVHSEDSGLGSSRPASTSSTVYSADSGFESRPSSTFTDMSNYENQKELTEKELIINKFLKNVKEIAAKMIDTKQIITKERIDKYIEGFAKLEKADQTYQYCISFDEGYFKSKESHAKSIFDIFYDNYITVLDSALNRCGLKNSDSYEYKNDKLYIKDINVIKKIAENARMPDRESSPEWTQPRAKAGANKRRTSKKFTNKNVLPLSEEEELTKALLHRFNCSNYIAGEVCTNFILEDGKIVSLLDVDTTEYFKKVRAHIIENDCGTEKVARKVYDLDQFPFVFPPNSQRDKDGKIIIAHNIDDAIPNLKVHLIQDFRIQVEEEVAKKLEKMGVTEARERIKESAYLAAKIKDPDAWYVFFDSKCFQEEPELSENFKSIYVEVFKSRWKECGLDDSLVYYKDGALYIKNAIDINFVKKIEEYEKKEYEKLQESADYTPEERSLVCFPSEGIEGESPIILEKGQYLLDHDFGSDESMDCREPLPGFDRGNTGRKSQKRKSPSPSSEDEGGPKSKSSRSESSSSSSEEEAGSPCSNLSDSELCGQFSNTRISKR</sequence>
<feature type="region of interest" description="Disordered" evidence="1">
    <location>
        <begin position="763"/>
        <end position="782"/>
    </location>
</feature>
<feature type="compositionally biased region" description="Polar residues" evidence="1">
    <location>
        <begin position="567"/>
        <end position="582"/>
    </location>
</feature>
<feature type="compositionally biased region" description="Polar residues" evidence="1">
    <location>
        <begin position="403"/>
        <end position="415"/>
    </location>
</feature>
<comment type="caution">
    <text evidence="3">The sequence shown here is derived from an EMBL/GenBank/DDBJ whole genome shotgun (WGS) entry which is preliminary data.</text>
</comment>
<dbReference type="Proteomes" id="UP000887013">
    <property type="component" value="Unassembled WGS sequence"/>
</dbReference>
<feature type="compositionally biased region" description="Polar residues" evidence="1">
    <location>
        <begin position="510"/>
        <end position="540"/>
    </location>
</feature>
<proteinExistence type="predicted"/>
<feature type="region of interest" description="Disordered" evidence="1">
    <location>
        <begin position="464"/>
        <end position="540"/>
    </location>
</feature>
<dbReference type="AlphaFoldDB" id="A0A8X6MUK4"/>
<feature type="region of interest" description="Disordered" evidence="1">
    <location>
        <begin position="563"/>
        <end position="630"/>
    </location>
</feature>
<accession>A0A8X6MUK4</accession>
<evidence type="ECO:0000313" key="3">
    <source>
        <dbReference type="EMBL" id="GFS78659.1"/>
    </source>
</evidence>
<dbReference type="PANTHER" id="PTHR30007:SF1">
    <property type="entry name" value="BLR1914 PROTEIN"/>
    <property type="match status" value="1"/>
</dbReference>
<organism evidence="3 4">
    <name type="scientific">Nephila pilipes</name>
    <name type="common">Giant wood spider</name>
    <name type="synonym">Nephila maculata</name>
    <dbReference type="NCBI Taxonomy" id="299642"/>
    <lineage>
        <taxon>Eukaryota</taxon>
        <taxon>Metazoa</taxon>
        <taxon>Ecdysozoa</taxon>
        <taxon>Arthropoda</taxon>
        <taxon>Chelicerata</taxon>
        <taxon>Arachnida</taxon>
        <taxon>Araneae</taxon>
        <taxon>Araneomorphae</taxon>
        <taxon>Entelegynae</taxon>
        <taxon>Araneoidea</taxon>
        <taxon>Nephilidae</taxon>
        <taxon>Nephila</taxon>
    </lineage>
</organism>
<feature type="compositionally biased region" description="Polar residues" evidence="1">
    <location>
        <begin position="600"/>
        <end position="614"/>
    </location>
</feature>
<name>A0A8X6MUK4_NEPPI</name>
<feature type="domain" description="Transposase IS4-like" evidence="2">
    <location>
        <begin position="158"/>
        <end position="307"/>
    </location>
</feature>
<evidence type="ECO:0000259" key="2">
    <source>
        <dbReference type="Pfam" id="PF01609"/>
    </source>
</evidence>